<dbReference type="Gene3D" id="3.60.9.10">
    <property type="entry name" value="Aldehyde ferredoxin oxidoreductase, N-terminal domain"/>
    <property type="match status" value="1"/>
</dbReference>
<keyword evidence="5" id="KW-0560">Oxidoreductase</keyword>
<dbReference type="GO" id="GO:0016625">
    <property type="term" value="F:oxidoreductase activity, acting on the aldehyde or oxo group of donors, iron-sulfur protein as acceptor"/>
    <property type="evidence" value="ECO:0007669"/>
    <property type="project" value="InterPro"/>
</dbReference>
<dbReference type="Pfam" id="PF01314">
    <property type="entry name" value="AFOR_C"/>
    <property type="match status" value="1"/>
</dbReference>
<organism evidence="10 11">
    <name type="scientific">Paraclostridium bifermentans</name>
    <name type="common">Clostridium bifermentans</name>
    <dbReference type="NCBI Taxonomy" id="1490"/>
    <lineage>
        <taxon>Bacteria</taxon>
        <taxon>Bacillati</taxon>
        <taxon>Bacillota</taxon>
        <taxon>Clostridia</taxon>
        <taxon>Peptostreptococcales</taxon>
        <taxon>Peptostreptococcaceae</taxon>
        <taxon>Paraclostridium</taxon>
    </lineage>
</organism>
<keyword evidence="6" id="KW-0408">Iron</keyword>
<dbReference type="GO" id="GO:0009055">
    <property type="term" value="F:electron transfer activity"/>
    <property type="evidence" value="ECO:0007669"/>
    <property type="project" value="InterPro"/>
</dbReference>
<keyword evidence="7" id="KW-0411">Iron-sulfur</keyword>
<proteinExistence type="inferred from homology"/>
<dbReference type="EMBL" id="CP032452">
    <property type="protein sequence ID" value="QEZ68599.1"/>
    <property type="molecule type" value="Genomic_DNA"/>
</dbReference>
<dbReference type="PANTHER" id="PTHR30038:SF7">
    <property type="entry name" value="TUNGSTEN-CONTAINING GLYCERALDEHYDE-3-PHOSPHATE:FERREDOXIN OXIDOREDUCTASE"/>
    <property type="match status" value="1"/>
</dbReference>
<evidence type="ECO:0000256" key="2">
    <source>
        <dbReference type="ARBA" id="ARBA00011032"/>
    </source>
</evidence>
<keyword evidence="3" id="KW-0004">4Fe-4S</keyword>
<evidence type="ECO:0000256" key="3">
    <source>
        <dbReference type="ARBA" id="ARBA00022485"/>
    </source>
</evidence>
<dbReference type="InterPro" id="IPR036021">
    <property type="entry name" value="Tungsten_al_ferr_oxy-like_C"/>
</dbReference>
<dbReference type="Pfam" id="PF02730">
    <property type="entry name" value="AFOR_N"/>
    <property type="match status" value="1"/>
</dbReference>
<evidence type="ECO:0000256" key="1">
    <source>
        <dbReference type="ARBA" id="ARBA00001966"/>
    </source>
</evidence>
<dbReference type="SUPFAM" id="SSF48310">
    <property type="entry name" value="Aldehyde ferredoxin oxidoreductase, C-terminal domains"/>
    <property type="match status" value="1"/>
</dbReference>
<evidence type="ECO:0000313" key="11">
    <source>
        <dbReference type="Proteomes" id="UP000326961"/>
    </source>
</evidence>
<comment type="cofactor">
    <cofactor evidence="1">
        <name>[4Fe-4S] cluster</name>
        <dbReference type="ChEBI" id="CHEBI:49883"/>
    </cofactor>
</comment>
<dbReference type="Gene3D" id="1.10.599.10">
    <property type="entry name" value="Aldehyde Ferredoxin Oxidoreductase Protein, subunit A, domain 3"/>
    <property type="match status" value="1"/>
</dbReference>
<dbReference type="SMART" id="SM00790">
    <property type="entry name" value="AFOR_N"/>
    <property type="match status" value="1"/>
</dbReference>
<keyword evidence="4" id="KW-0479">Metal-binding</keyword>
<feature type="domain" description="Aldehyde ferredoxin oxidoreductase N-terminal" evidence="9">
    <location>
        <begin position="3"/>
        <end position="205"/>
    </location>
</feature>
<dbReference type="AlphaFoldDB" id="A0A5P3XCF4"/>
<evidence type="ECO:0000313" key="10">
    <source>
        <dbReference type="EMBL" id="QEZ68599.1"/>
    </source>
</evidence>
<dbReference type="InterPro" id="IPR013985">
    <property type="entry name" value="Ald_Fedxn_OxRdtase_dom3"/>
</dbReference>
<dbReference type="GO" id="GO:0051539">
    <property type="term" value="F:4 iron, 4 sulfur cluster binding"/>
    <property type="evidence" value="ECO:0007669"/>
    <property type="project" value="UniProtKB-KW"/>
</dbReference>
<evidence type="ECO:0000256" key="5">
    <source>
        <dbReference type="ARBA" id="ARBA00023002"/>
    </source>
</evidence>
<dbReference type="InterPro" id="IPR013983">
    <property type="entry name" value="Ald_Fedxn_OxRdtase_N"/>
</dbReference>
<evidence type="ECO:0000256" key="7">
    <source>
        <dbReference type="ARBA" id="ARBA00023014"/>
    </source>
</evidence>
<dbReference type="GO" id="GO:0046872">
    <property type="term" value="F:metal ion binding"/>
    <property type="evidence" value="ECO:0007669"/>
    <property type="project" value="UniProtKB-KW"/>
</dbReference>
<evidence type="ECO:0000259" key="9">
    <source>
        <dbReference type="SMART" id="SM00790"/>
    </source>
</evidence>
<dbReference type="Gene3D" id="1.10.569.10">
    <property type="entry name" value="Aldehyde Ferredoxin Oxidoreductase Protein, subunit A, domain 2"/>
    <property type="match status" value="1"/>
</dbReference>
<dbReference type="PANTHER" id="PTHR30038">
    <property type="entry name" value="ALDEHYDE FERREDOXIN OXIDOREDUCTASE"/>
    <property type="match status" value="1"/>
</dbReference>
<comment type="cofactor">
    <cofactor evidence="8">
        <name>tungstopterin</name>
        <dbReference type="ChEBI" id="CHEBI:30402"/>
    </cofactor>
</comment>
<dbReference type="InterPro" id="IPR001203">
    <property type="entry name" value="OxRdtase_Ald_Fedxn_C"/>
</dbReference>
<dbReference type="RefSeq" id="WP_150886331.1">
    <property type="nucleotide sequence ID" value="NZ_CP032452.1"/>
</dbReference>
<evidence type="ECO:0000256" key="6">
    <source>
        <dbReference type="ARBA" id="ARBA00023004"/>
    </source>
</evidence>
<sequence length="687" mass="77040">MLNQTIVYINLTNKKIRIKKISEELRRKYIGGGGINSKLLFDSEAMENDALSDKNVLIFGVGCSVGTGIIASNRSVITAKSPVTDLFGDSNIGGTFPVRMRQVGIDHLVIEGKSDKPVYIHIDKNGDIYIREAKDLWGRYTNDVTDILTEKHGKYSEVACIGPAGENLVKFANVIMSKNHAAGRMGMGCVMGSKMLKAIVIEKGNVKMSAYDNEGFNEIKEKWKAACAESLTTKMGKVYGTLFLMEVNIKGKRLPINNAMIDTHPEQDRVKPDVFKADHQVKKTSCYSCPVGCSKKFEVREGEYKGEGGERIEFGAAVSVGPYVGIFDWGSIIHLKLLSDYLGVDTIEMAASIGTILECKKRGILTIEDFDGEDLNFGVTKDIERLMILMSKREGIGDYIADGAYRAAERLNASEYAFCVKKSSTSLQSNKRLLRSLGYLTSTRGGDHLKSFCFTMQNGGYYITKHLFGIRKPKKQLDNPNKKGRILWWHENYKNIVDALGVCLFAIQGLPGVGCGLYDDFSKLMNSSYGLDMTDKEVLLASERIYQLQNAFNTNCGLGIDEYKWPTRKKDKDIDEKLINSTVIKDRDKPGMLPEYFLYRGLNNNGIPTVEKFLELGMDEYIEKSNCVHIDNLMDTDNILETVNIVIKFSLYDKVRVKLSNNIFGKLLELKSKLAQKKYLKDKYNNQ</sequence>
<evidence type="ECO:0000256" key="4">
    <source>
        <dbReference type="ARBA" id="ARBA00022723"/>
    </source>
</evidence>
<dbReference type="InterPro" id="IPR051919">
    <property type="entry name" value="W-dependent_AOR"/>
</dbReference>
<accession>A0A5P3XCF4</accession>
<protein>
    <submittedName>
        <fullName evidence="10">Aldehyde ferredoxin oxidoreductase</fullName>
    </submittedName>
</protein>
<name>A0A5P3XCF4_PARBF</name>
<dbReference type="Proteomes" id="UP000326961">
    <property type="component" value="Chromosome"/>
</dbReference>
<reference evidence="10 11" key="1">
    <citation type="submission" date="2018-09" db="EMBL/GenBank/DDBJ databases">
        <title>A clostridial neurotoxin that targets Anopheles mosquitoes.</title>
        <authorList>
            <person name="Contreras E."/>
            <person name="Masuyer G."/>
            <person name="Qureshi N."/>
            <person name="Chawla S."/>
            <person name="Lim H.L."/>
            <person name="Chen J."/>
            <person name="Stenmark P."/>
            <person name="Gill S."/>
        </authorList>
    </citation>
    <scope>NUCLEOTIDE SEQUENCE [LARGE SCALE GENOMIC DNA]</scope>
    <source>
        <strain evidence="10 11">Cbm</strain>
    </source>
</reference>
<gene>
    <name evidence="10" type="ORF">D4A35_06460</name>
</gene>
<dbReference type="SUPFAM" id="SSF56228">
    <property type="entry name" value="Aldehyde ferredoxin oxidoreductase, N-terminal domain"/>
    <property type="match status" value="1"/>
</dbReference>
<evidence type="ECO:0000256" key="8">
    <source>
        <dbReference type="ARBA" id="ARBA00049934"/>
    </source>
</evidence>
<comment type="similarity">
    <text evidence="2">Belongs to the AOR/FOR family.</text>
</comment>
<dbReference type="InterPro" id="IPR036503">
    <property type="entry name" value="Ald_Fedxn_OxRdtase_N_sf"/>
</dbReference>
<dbReference type="InterPro" id="IPR013984">
    <property type="entry name" value="Ald_Fedxn_OxRdtase_dom2"/>
</dbReference>